<dbReference type="Proteomes" id="UP000233767">
    <property type="component" value="Unassembled WGS sequence"/>
</dbReference>
<feature type="transmembrane region" description="Helical" evidence="1">
    <location>
        <begin position="18"/>
        <end position="36"/>
    </location>
</feature>
<keyword evidence="1" id="KW-1133">Transmembrane helix</keyword>
<evidence type="ECO:0000313" key="5">
    <source>
        <dbReference type="Proteomes" id="UP000275027"/>
    </source>
</evidence>
<evidence type="ECO:0000313" key="3">
    <source>
        <dbReference type="EMBL" id="RLJ24118.1"/>
    </source>
</evidence>
<proteinExistence type="predicted"/>
<keyword evidence="1" id="KW-0472">Membrane</keyword>
<reference evidence="2 4" key="1">
    <citation type="submission" date="2017-12" db="EMBL/GenBank/DDBJ databases">
        <title>Genomic Encyclopedia of Type Strains, Phase III (KMG-III): the genomes of soil and plant-associated and newly described type strains.</title>
        <authorList>
            <person name="Whitman W."/>
        </authorList>
    </citation>
    <scope>NUCLEOTIDE SEQUENCE [LARGE SCALE GENOMIC DNA]</scope>
    <source>
        <strain evidence="2 4">IP-10</strain>
    </source>
</reference>
<comment type="caution">
    <text evidence="3">The sequence shown here is derived from an EMBL/GenBank/DDBJ whole genome shotgun (WGS) entry which is preliminary data.</text>
</comment>
<keyword evidence="4" id="KW-1185">Reference proteome</keyword>
<evidence type="ECO:0000313" key="4">
    <source>
        <dbReference type="Proteomes" id="UP000233767"/>
    </source>
</evidence>
<evidence type="ECO:0008006" key="6">
    <source>
        <dbReference type="Google" id="ProtNLM"/>
    </source>
</evidence>
<dbReference type="AlphaFoldDB" id="A0A497U6Z3"/>
<evidence type="ECO:0000256" key="1">
    <source>
        <dbReference type="SAM" id="Phobius"/>
    </source>
</evidence>
<evidence type="ECO:0000313" key="2">
    <source>
        <dbReference type="EMBL" id="PKW20675.1"/>
    </source>
</evidence>
<accession>A0A497U6Z3</accession>
<dbReference type="EMBL" id="PJND01000009">
    <property type="protein sequence ID" value="PKW20675.1"/>
    <property type="molecule type" value="Genomic_DNA"/>
</dbReference>
<keyword evidence="1" id="KW-0812">Transmembrane</keyword>
<dbReference type="InterPro" id="IPR048136">
    <property type="entry name" value="STM3941-like"/>
</dbReference>
<dbReference type="NCBIfam" id="NF041635">
    <property type="entry name" value="STM3941_fam"/>
    <property type="match status" value="1"/>
</dbReference>
<sequence>MDTSSETIIIKLSRKKMILALLGSFLFVIMGIWMVIDHKEITSIFLKFPLAVLIAGILSILFFGFLSILIIKKLSSQTDGLIISSGGITDNSSAISAGFIPWTEITAITETSYAGQAFVIIVIKNPEEFIAAQKSSFKRKAMTANHKSFGGAVSISANSLQTTHKNLKKILVEKLTEYNRMNTI</sequence>
<name>A0A497U6Z3_9FLAO</name>
<protein>
    <recommendedName>
        <fullName evidence="6">PH (Pleckstrin Homology) domain-containing protein</fullName>
    </recommendedName>
</protein>
<feature type="transmembrane region" description="Helical" evidence="1">
    <location>
        <begin position="48"/>
        <end position="71"/>
    </location>
</feature>
<dbReference type="Proteomes" id="UP000275027">
    <property type="component" value="Unassembled WGS sequence"/>
</dbReference>
<gene>
    <name evidence="2" type="ORF">B0G92_2825</name>
    <name evidence="3" type="ORF">CLV50_2835</name>
</gene>
<dbReference type="RefSeq" id="WP_101472664.1">
    <property type="nucleotide sequence ID" value="NZ_PJND01000009.1"/>
</dbReference>
<organism evidence="3 5">
    <name type="scientific">Flavobacterium lindanitolerans</name>
    <dbReference type="NCBI Taxonomy" id="428988"/>
    <lineage>
        <taxon>Bacteria</taxon>
        <taxon>Pseudomonadati</taxon>
        <taxon>Bacteroidota</taxon>
        <taxon>Flavobacteriia</taxon>
        <taxon>Flavobacteriales</taxon>
        <taxon>Flavobacteriaceae</taxon>
        <taxon>Flavobacterium</taxon>
    </lineage>
</organism>
<dbReference type="EMBL" id="RCCB01000013">
    <property type="protein sequence ID" value="RLJ24118.1"/>
    <property type="molecule type" value="Genomic_DNA"/>
</dbReference>
<reference evidence="3 5" key="2">
    <citation type="submission" date="2018-10" db="EMBL/GenBank/DDBJ databases">
        <title>Genomic Encyclopedia of Archaeal and Bacterial Type Strains, Phase II (KMG-II): from individual species to whole genera.</title>
        <authorList>
            <person name="Goeker M."/>
        </authorList>
    </citation>
    <scope>NUCLEOTIDE SEQUENCE [LARGE SCALE GENOMIC DNA]</scope>
    <source>
        <strain evidence="3 5">DSM 21886</strain>
    </source>
</reference>